<dbReference type="PROSITE" id="PS51981">
    <property type="entry name" value="ZF_RZ"/>
    <property type="match status" value="1"/>
</dbReference>
<keyword evidence="2" id="KW-0963">Cytoplasm</keyword>
<feature type="compositionally biased region" description="Acidic residues" evidence="7">
    <location>
        <begin position="1547"/>
        <end position="1559"/>
    </location>
</feature>
<evidence type="ECO:0000256" key="4">
    <source>
        <dbReference type="ARBA" id="ARBA00022771"/>
    </source>
</evidence>
<reference evidence="9" key="1">
    <citation type="submission" date="2021-01" db="EMBL/GenBank/DDBJ databases">
        <authorList>
            <person name="Corre E."/>
            <person name="Pelletier E."/>
            <person name="Niang G."/>
            <person name="Scheremetjew M."/>
            <person name="Finn R."/>
            <person name="Kale V."/>
            <person name="Holt S."/>
            <person name="Cochrane G."/>
            <person name="Meng A."/>
            <person name="Brown T."/>
            <person name="Cohen L."/>
        </authorList>
    </citation>
    <scope>NUCLEOTIDE SEQUENCE</scope>
    <source>
        <strain evidence="9">CCMP2058</strain>
    </source>
</reference>
<keyword evidence="6" id="KW-0391">Immunity</keyword>
<organism evidence="9">
    <name type="scientific">Amorphochlora amoebiformis</name>
    <dbReference type="NCBI Taxonomy" id="1561963"/>
    <lineage>
        <taxon>Eukaryota</taxon>
        <taxon>Sar</taxon>
        <taxon>Rhizaria</taxon>
        <taxon>Cercozoa</taxon>
        <taxon>Chlorarachniophyceae</taxon>
        <taxon>Amorphochlora</taxon>
    </lineage>
</organism>
<evidence type="ECO:0000256" key="1">
    <source>
        <dbReference type="ARBA" id="ARBA00004496"/>
    </source>
</evidence>
<gene>
    <name evidence="9" type="ORF">LAMO00422_LOCUS16627</name>
</gene>
<keyword evidence="3" id="KW-0479">Metal-binding</keyword>
<protein>
    <recommendedName>
        <fullName evidence="8">RZ-type domain-containing protein</fullName>
    </recommendedName>
</protein>
<dbReference type="Pfam" id="PF20173">
    <property type="entry name" value="ZnF_RZ-type"/>
    <property type="match status" value="1"/>
</dbReference>
<evidence type="ECO:0000256" key="7">
    <source>
        <dbReference type="SAM" id="MobiDB-lite"/>
    </source>
</evidence>
<dbReference type="PANTHER" id="PTHR22605">
    <property type="entry name" value="RZ-TYPE DOMAIN-CONTAINING PROTEIN"/>
    <property type="match status" value="1"/>
</dbReference>
<accession>A0A7S0DNE9</accession>
<dbReference type="GO" id="GO:0016887">
    <property type="term" value="F:ATP hydrolysis activity"/>
    <property type="evidence" value="ECO:0007669"/>
    <property type="project" value="InterPro"/>
</dbReference>
<evidence type="ECO:0000259" key="8">
    <source>
        <dbReference type="PROSITE" id="PS51981"/>
    </source>
</evidence>
<dbReference type="GO" id="GO:0002376">
    <property type="term" value="P:immune system process"/>
    <property type="evidence" value="ECO:0007669"/>
    <property type="project" value="UniProtKB-KW"/>
</dbReference>
<feature type="compositionally biased region" description="Polar residues" evidence="7">
    <location>
        <begin position="1356"/>
        <end position="1375"/>
    </location>
</feature>
<dbReference type="GO" id="GO:0008270">
    <property type="term" value="F:zinc ion binding"/>
    <property type="evidence" value="ECO:0007669"/>
    <property type="project" value="UniProtKB-KW"/>
</dbReference>
<comment type="subcellular location">
    <subcellularLocation>
        <location evidence="1">Cytoplasm</location>
    </subcellularLocation>
</comment>
<dbReference type="GO" id="GO:0004842">
    <property type="term" value="F:ubiquitin-protein transferase activity"/>
    <property type="evidence" value="ECO:0007669"/>
    <property type="project" value="InterPro"/>
</dbReference>
<evidence type="ECO:0000313" key="9">
    <source>
        <dbReference type="EMBL" id="CAD8457678.1"/>
    </source>
</evidence>
<dbReference type="InterPro" id="IPR046439">
    <property type="entry name" value="ZF_RZ_dom"/>
</dbReference>
<dbReference type="GO" id="GO:0005737">
    <property type="term" value="C:cytoplasm"/>
    <property type="evidence" value="ECO:0007669"/>
    <property type="project" value="UniProtKB-SubCell"/>
</dbReference>
<evidence type="ECO:0000256" key="3">
    <source>
        <dbReference type="ARBA" id="ARBA00022723"/>
    </source>
</evidence>
<keyword evidence="5" id="KW-0862">Zinc</keyword>
<dbReference type="EMBL" id="HBEM01024490">
    <property type="protein sequence ID" value="CAD8457678.1"/>
    <property type="molecule type" value="Transcribed_RNA"/>
</dbReference>
<evidence type="ECO:0000256" key="2">
    <source>
        <dbReference type="ARBA" id="ARBA00022490"/>
    </source>
</evidence>
<keyword evidence="4" id="KW-0863">Zinc-finger</keyword>
<feature type="domain" description="RZ-type" evidence="8">
    <location>
        <begin position="897"/>
        <end position="976"/>
    </location>
</feature>
<dbReference type="InterPro" id="IPR031248">
    <property type="entry name" value="RNF213"/>
</dbReference>
<feature type="compositionally biased region" description="Basic and acidic residues" evidence="7">
    <location>
        <begin position="1518"/>
        <end position="1532"/>
    </location>
</feature>
<evidence type="ECO:0000256" key="5">
    <source>
        <dbReference type="ARBA" id="ARBA00022833"/>
    </source>
</evidence>
<proteinExistence type="predicted"/>
<name>A0A7S0DNE9_9EUKA</name>
<sequence length="1857" mass="210331">MKTLMTEDISVKDLFASRTEKQPFELLVNCFRPALSKLVYPFRRSIKDVQNLTALLVGWFENGNRFAKHTRCLVHKMLDKSEVKLNIHAIARDERTIRLNGTFLEAIHIQLFDQVVIMLSYLFSHMERNFGLDTYARNLQAYPAHLPKIYRGLEDDQSSKTTANPMASMLHASANIEIWEALSGLFTEQLISGERFDAETPPTRFRVENDGRQGSTSNTYSPFQARFPYSFFIYSFLKSTAEKMQEFHIERDLNKDFDLLFTQTGTKCMCHLSEDLLQNYCHDFVNMAFAAPVAIDRGVQVDLFCQLLKIDSDLDSKTKTLTLASVHNFYSRNERRLSLVFELCDLHPTICRMVRKTLADLKQVPAICPTRAKLRLEDFDRMLATRTVEMVSLNKSGCMRSIGQFASILGRLYPIVQGLAPTHSWTQVRLGQMFITSVGMEAFSDMDSFRDAINSTPFELLIRTLKLADTQGYVYRCSIQRLVKLTKIRSFVDYLVHFILDNKSSHRMGTAKWVSLAAIALNRNPHKPSTVATATKVHVLQVFLKQAHVQPLVSSHLREIIQRHVGVTLNEPGMALLAHAMEANMSSMPWKYHIDQLSMETKMDFGASGDGMNRNSEAKTWRVLTKIAQLRWGIAEFSTRIQKALRDNRVEVLGNRLMLALGRALGPWFSRSKKHISILRILMLNSIVDFGGLSALTKTAHLKPIATNKQAYGWFRDLVAPFWSKSGVVQDRINPFNCLPGFESFGWATQKVKVAGPSAAKDQLEKIIAGEAIGNRVLSPALAAFIYRSSLENGDGIQSKFLVQWLVSTKILNKIDPKPEHRQFLEGMLQSLHCLGRRPTSILAVDTKSDDDKLAVARISTHVATLALTPSKGALNRFLWNCVFAPGKLQDTWMPCMVNDEEAHIRRIILKNEKVGVYKCPNGHKYYIGDCTVAYTIGKCADCGAAIGGKNHKLIANNATITNAKKPVVLKDAPPSGYCFTNRSGELALTFRSMKPESFRLLRFIVHSALFMGHTASKGEAKTWHLNITKAVNPDHIPPNASDPNLLAAYFAHQAHQDWTVLRSITSSGAGMNSVTLQCRIHEFLNRIISNPNPQIQIQIEAHHDDGTFIHSKNRDQFEREFQKHTDFLFAREGGGWYNHHDLMDKFFSSSKRSQSLMDLLAGEDLPLLWRPRTRFWSIDRFTLEFKKWIERLNEESSRFPVLREYLFNNSQLRGLSFLPSVLRFQRLMIEHCDWRMSSTEASSMTLENVISDLKRSNRTSQEIRSAFTGFAQAWEWAGNWVSRFECIQISHLFKKMEISLDDYKVKLKYLLPQDKDEGVPGLAMGKYLIDLHNKMVRGGRGSQLGLQSHSLAESEFQSQSSRAQSHFQRQFHSQIKSKRNFEPKSKQFPPHISVGEIDKKVESKAGSHWKSNLNPRMDFPVSSRLMIDTQAIRIGPDLDKEFQRFVALFDTTSHDETIGNRPTTAAMATAETKAATGTSEPKSGPTVTSAAKVAGMATATSKGIAAGQELKIDEFSDARHSEGKGEQDKSEQGMTQGFRKTKNETEVGEGEGEGEGEGDVDKGKDVEGKAVEGEERAERQDFEVQAMFEAAELFLAERLVGSKPFIECEIPLMHYIDQEGQMDVDKLSSRVPQEALPTNIRRRIEAQIGREKQGAMGALRHIETCIRFLLSTGGEFMQCLDGDVSSDSKTGRFADEKLSEYMTECLHYRQEDSASIPSDMRHVALKHLASLWEVLFEPCEHLHTDYLSPFDPTEHKKELQRVSKAAKALRRSGNLQLVILAMKYFVKGKGHLTQGGNRKRNKSIHEFLSLCTLPNGDGSSFDQHKWFNCNFPKNIKLKHYGQVYRIFEHEDRNGSD</sequence>
<evidence type="ECO:0000256" key="6">
    <source>
        <dbReference type="ARBA" id="ARBA00022859"/>
    </source>
</evidence>
<feature type="region of interest" description="Disordered" evidence="7">
    <location>
        <begin position="1356"/>
        <end position="1398"/>
    </location>
</feature>
<dbReference type="PANTHER" id="PTHR22605:SF1">
    <property type="entry name" value="RZ-TYPE DOMAIN-CONTAINING PROTEIN"/>
    <property type="match status" value="1"/>
</dbReference>
<feature type="region of interest" description="Disordered" evidence="7">
    <location>
        <begin position="1518"/>
        <end position="1566"/>
    </location>
</feature>